<feature type="region of interest" description="Disordered" evidence="9">
    <location>
        <begin position="1"/>
        <end position="41"/>
    </location>
</feature>
<dbReference type="Pfam" id="PF00557">
    <property type="entry name" value="Peptidase_M24"/>
    <property type="match status" value="1"/>
</dbReference>
<dbReference type="AlphaFoldDB" id="A9WPJ1"/>
<comment type="cofactor">
    <cofactor evidence="2">
        <name>Mn(2+)</name>
        <dbReference type="ChEBI" id="CHEBI:29035"/>
    </cofactor>
</comment>
<evidence type="ECO:0000256" key="3">
    <source>
        <dbReference type="ARBA" id="ARBA00008766"/>
    </source>
</evidence>
<gene>
    <name evidence="11" type="ordered locus">RSal33209_1199</name>
</gene>
<keyword evidence="11" id="KW-0031">Aminopeptidase</keyword>
<dbReference type="InterPro" id="IPR036005">
    <property type="entry name" value="Creatinase/aminopeptidase-like"/>
</dbReference>
<comment type="similarity">
    <text evidence="3 8">Belongs to the peptidase M24B family.</text>
</comment>
<evidence type="ECO:0000259" key="10">
    <source>
        <dbReference type="SMART" id="SM01011"/>
    </source>
</evidence>
<evidence type="ECO:0000256" key="5">
    <source>
        <dbReference type="ARBA" id="ARBA00022723"/>
    </source>
</evidence>
<feature type="domain" description="Aminopeptidase P N-terminal" evidence="10">
    <location>
        <begin position="79"/>
        <end position="235"/>
    </location>
</feature>
<dbReference type="HOGENOM" id="CLU_017266_1_0_11"/>
<dbReference type="PANTHER" id="PTHR43226">
    <property type="entry name" value="XAA-PRO AMINOPEPTIDASE 3"/>
    <property type="match status" value="1"/>
</dbReference>
<dbReference type="InterPro" id="IPR029149">
    <property type="entry name" value="Creatin/AminoP/Spt16_N"/>
</dbReference>
<evidence type="ECO:0000256" key="8">
    <source>
        <dbReference type="RuleBase" id="RU000590"/>
    </source>
</evidence>
<evidence type="ECO:0000256" key="6">
    <source>
        <dbReference type="ARBA" id="ARBA00022801"/>
    </source>
</evidence>
<dbReference type="SMART" id="SM01011">
    <property type="entry name" value="AMP_N"/>
    <property type="match status" value="1"/>
</dbReference>
<dbReference type="STRING" id="288705.RSal33209_1199"/>
<evidence type="ECO:0000256" key="4">
    <source>
        <dbReference type="ARBA" id="ARBA00012574"/>
    </source>
</evidence>
<keyword evidence="7" id="KW-0464">Manganese</keyword>
<dbReference type="Pfam" id="PF05195">
    <property type="entry name" value="AMP_N"/>
    <property type="match status" value="1"/>
</dbReference>
<sequence length="553" mass="60322">MQVNSHHPTLAPSDGDWRRCASGGRIRGVTETPETENTGQEQPLIDRVNNRSLRPNSDAFREFMSSSWAPVSQELPAKSAVADFAAQRRRAISAAFSGERLVLPAGPHKVRSNDTDYMFRPHSAFAHLTGLGVDHEPDAVLVLEPVNEDAGDDGGNHQATLYFRPLAGRDTKEFYSDARSGEFWIGKRPALAELSAELALNTADLSELEIALTKNIGEQSLGGIRVRLVRDVDLSVDALIDTARINTASNPETVDLSQADELDAKLAEALSELRLVKDDWEVEQLKIAVAATAEGFAEVVKALPRAITHHRGERVVEGAFAARAREEGNGLGYETIAASGDHTTTLHWITNNGQVNSGELLLLDAGVEADSLYTADITRTLPVNGKFNDTQRKIYQAVLDAADASFAIAKPGIKFRELHGAAMKVLAERLVEWGLLTVPVEEALAPEGQQHRRWMPHGTSHHLGLDVHDCAQAKAELYLDGILEEGMVFTIEPGLYFKADDLAVPEEYRGIGVRIEDDVLVTADGNVNLSAALPRTPEDVESWMAGIYEDQAR</sequence>
<dbReference type="RefSeq" id="WP_012244623.1">
    <property type="nucleotide sequence ID" value="NC_010168.1"/>
</dbReference>
<keyword evidence="5 8" id="KW-0479">Metal-binding</keyword>
<dbReference type="PROSITE" id="PS00491">
    <property type="entry name" value="PROLINE_PEPTIDASE"/>
    <property type="match status" value="1"/>
</dbReference>
<accession>A9WPJ1</accession>
<dbReference type="Gene3D" id="3.90.230.10">
    <property type="entry name" value="Creatinase/methionine aminopeptidase superfamily"/>
    <property type="match status" value="1"/>
</dbReference>
<dbReference type="InterPro" id="IPR001131">
    <property type="entry name" value="Peptidase_M24B_aminopep-P_CS"/>
</dbReference>
<dbReference type="Gene3D" id="3.40.350.10">
    <property type="entry name" value="Creatinase/prolidase N-terminal domain"/>
    <property type="match status" value="1"/>
</dbReference>
<dbReference type="KEGG" id="rsa:RSal33209_1199"/>
<dbReference type="Proteomes" id="UP000002007">
    <property type="component" value="Chromosome"/>
</dbReference>
<dbReference type="MEROPS" id="M24.033"/>
<reference evidence="12" key="1">
    <citation type="journal article" date="2008" name="J. Bacteriol.">
        <title>Genome sequence of the fish pathogen Renibacterium salmoninarum suggests reductive evolution away from an environmental Arthrobacter ancestor.</title>
        <authorList>
            <person name="Wiens G.D."/>
            <person name="Rockey D.D."/>
            <person name="Wu Z."/>
            <person name="Chang J."/>
            <person name="Levy R."/>
            <person name="Crane S."/>
            <person name="Chen D.S."/>
            <person name="Capri G.R."/>
            <person name="Burnett J.R."/>
            <person name="Sudheesh P.S."/>
            <person name="Schipma M.J."/>
            <person name="Burd H."/>
            <person name="Bhattacharyya A."/>
            <person name="Rhodes L.D."/>
            <person name="Kaul R."/>
            <person name="Strom M.S."/>
        </authorList>
    </citation>
    <scope>NUCLEOTIDE SEQUENCE [LARGE SCALE GENOMIC DNA]</scope>
    <source>
        <strain evidence="12">ATCC 33209 / DSM 20767 / JCM 11484 / NBRC 15589 / NCIMB 2235</strain>
    </source>
</reference>
<evidence type="ECO:0000256" key="7">
    <source>
        <dbReference type="ARBA" id="ARBA00023211"/>
    </source>
</evidence>
<dbReference type="CDD" id="cd01087">
    <property type="entry name" value="Prolidase"/>
    <property type="match status" value="1"/>
</dbReference>
<name>A9WPJ1_RENSM</name>
<comment type="catalytic activity">
    <reaction evidence="1">
        <text>Release of any N-terminal amino acid, including proline, that is linked to proline, even from a dipeptide or tripeptide.</text>
        <dbReference type="EC" id="3.4.11.9"/>
    </reaction>
</comment>
<organism evidence="11 12">
    <name type="scientific">Renibacterium salmoninarum (strain ATCC 33209 / DSM 20767 / JCM 11484 / NBRC 15589 / NCIMB 2235)</name>
    <dbReference type="NCBI Taxonomy" id="288705"/>
    <lineage>
        <taxon>Bacteria</taxon>
        <taxon>Bacillati</taxon>
        <taxon>Actinomycetota</taxon>
        <taxon>Actinomycetes</taxon>
        <taxon>Micrococcales</taxon>
        <taxon>Micrococcaceae</taxon>
        <taxon>Renibacterium</taxon>
    </lineage>
</organism>
<dbReference type="EC" id="3.4.11.9" evidence="4"/>
<proteinExistence type="inferred from homology"/>
<dbReference type="GO" id="GO:0005829">
    <property type="term" value="C:cytosol"/>
    <property type="evidence" value="ECO:0007669"/>
    <property type="project" value="TreeGrafter"/>
</dbReference>
<dbReference type="GO" id="GO:0070006">
    <property type="term" value="F:metalloaminopeptidase activity"/>
    <property type="evidence" value="ECO:0007669"/>
    <property type="project" value="InterPro"/>
</dbReference>
<dbReference type="InterPro" id="IPR007865">
    <property type="entry name" value="Aminopep_P_N"/>
</dbReference>
<dbReference type="SUPFAM" id="SSF53092">
    <property type="entry name" value="Creatinase/prolidase N-terminal domain"/>
    <property type="match status" value="1"/>
</dbReference>
<dbReference type="eggNOG" id="COG0006">
    <property type="taxonomic scope" value="Bacteria"/>
</dbReference>
<keyword evidence="11" id="KW-0645">Protease</keyword>
<protein>
    <recommendedName>
        <fullName evidence="4">Xaa-Pro aminopeptidase</fullName>
        <ecNumber evidence="4">3.4.11.9</ecNumber>
    </recommendedName>
</protein>
<dbReference type="InterPro" id="IPR052433">
    <property type="entry name" value="X-Pro_dipept-like"/>
</dbReference>
<dbReference type="GO" id="GO:0030145">
    <property type="term" value="F:manganese ion binding"/>
    <property type="evidence" value="ECO:0007669"/>
    <property type="project" value="InterPro"/>
</dbReference>
<evidence type="ECO:0000256" key="9">
    <source>
        <dbReference type="SAM" id="MobiDB-lite"/>
    </source>
</evidence>
<dbReference type="InterPro" id="IPR000994">
    <property type="entry name" value="Pept_M24"/>
</dbReference>
<dbReference type="GO" id="GO:0006508">
    <property type="term" value="P:proteolysis"/>
    <property type="evidence" value="ECO:0007669"/>
    <property type="project" value="TreeGrafter"/>
</dbReference>
<evidence type="ECO:0000313" key="12">
    <source>
        <dbReference type="Proteomes" id="UP000002007"/>
    </source>
</evidence>
<dbReference type="SUPFAM" id="SSF55920">
    <property type="entry name" value="Creatinase/aminopeptidase"/>
    <property type="match status" value="1"/>
</dbReference>
<dbReference type="EMBL" id="CP000910">
    <property type="protein sequence ID" value="ABY22937.1"/>
    <property type="molecule type" value="Genomic_DNA"/>
</dbReference>
<evidence type="ECO:0000313" key="11">
    <source>
        <dbReference type="EMBL" id="ABY22937.1"/>
    </source>
</evidence>
<evidence type="ECO:0000256" key="2">
    <source>
        <dbReference type="ARBA" id="ARBA00001936"/>
    </source>
</evidence>
<keyword evidence="12" id="KW-1185">Reference proteome</keyword>
<evidence type="ECO:0000256" key="1">
    <source>
        <dbReference type="ARBA" id="ARBA00001424"/>
    </source>
</evidence>
<keyword evidence="6 11" id="KW-0378">Hydrolase</keyword>
<dbReference type="PANTHER" id="PTHR43226:SF4">
    <property type="entry name" value="XAA-PRO AMINOPEPTIDASE 3"/>
    <property type="match status" value="1"/>
</dbReference>